<dbReference type="EMBL" id="BK032600">
    <property type="protein sequence ID" value="DAF50702.1"/>
    <property type="molecule type" value="Genomic_DNA"/>
</dbReference>
<accession>A0A8S5SIB2</accession>
<reference evidence="1" key="1">
    <citation type="journal article" date="2021" name="Proc. Natl. Acad. Sci. U.S.A.">
        <title>A Catalog of Tens of Thousands of Viruses from Human Metagenomes Reveals Hidden Associations with Chronic Diseases.</title>
        <authorList>
            <person name="Tisza M.J."/>
            <person name="Buck C.B."/>
        </authorList>
    </citation>
    <scope>NUCLEOTIDE SEQUENCE</scope>
    <source>
        <strain evidence="1">Ct04y17</strain>
    </source>
</reference>
<name>A0A8S5SIB2_9CAUD</name>
<protein>
    <submittedName>
        <fullName evidence="1">Uncharacterized protein</fullName>
    </submittedName>
</protein>
<proteinExistence type="predicted"/>
<organism evidence="1">
    <name type="scientific">Myoviridae sp. ct04y17</name>
    <dbReference type="NCBI Taxonomy" id="2827652"/>
    <lineage>
        <taxon>Viruses</taxon>
        <taxon>Duplodnaviria</taxon>
        <taxon>Heunggongvirae</taxon>
        <taxon>Uroviricota</taxon>
        <taxon>Caudoviricetes</taxon>
    </lineage>
</organism>
<sequence length="33" mass="4073">MYICPFMYCMALQKRITARKTPKYCNHYKNNKI</sequence>
<evidence type="ECO:0000313" key="1">
    <source>
        <dbReference type="EMBL" id="DAF50702.1"/>
    </source>
</evidence>